<keyword evidence="1" id="KW-1133">Transmembrane helix</keyword>
<accession>A0A848QJQ0</accession>
<dbReference type="Proteomes" id="UP000561181">
    <property type="component" value="Unassembled WGS sequence"/>
</dbReference>
<sequence length="114" mass="12583">MQISGKTRDWRKSMSDNVAYALIVYTALHIFLTVGAMKETGIKSMALFALVVLVLGIIPACRSFEKRWRTISDSQASDPAMSSAFRRDQALVWLMALGLPFALTGLFKLIATIA</sequence>
<feature type="transmembrane region" description="Helical" evidence="1">
    <location>
        <begin position="90"/>
        <end position="111"/>
    </location>
</feature>
<keyword evidence="3" id="KW-1185">Reference proteome</keyword>
<comment type="caution">
    <text evidence="2">The sequence shown here is derived from an EMBL/GenBank/DDBJ whole genome shotgun (WGS) entry which is preliminary data.</text>
</comment>
<evidence type="ECO:0000256" key="1">
    <source>
        <dbReference type="SAM" id="Phobius"/>
    </source>
</evidence>
<protein>
    <submittedName>
        <fullName evidence="2">Uncharacterized protein</fullName>
    </submittedName>
</protein>
<keyword evidence="1" id="KW-0812">Transmembrane</keyword>
<dbReference type="EMBL" id="JABCRE010000003">
    <property type="protein sequence ID" value="NMW32872.1"/>
    <property type="molecule type" value="Genomic_DNA"/>
</dbReference>
<keyword evidence="1" id="KW-0472">Membrane</keyword>
<gene>
    <name evidence="2" type="ORF">HKD42_12445</name>
</gene>
<organism evidence="2 3">
    <name type="scientific">Pontixanthobacter rizhaonensis</name>
    <dbReference type="NCBI Taxonomy" id="2730337"/>
    <lineage>
        <taxon>Bacteria</taxon>
        <taxon>Pseudomonadati</taxon>
        <taxon>Pseudomonadota</taxon>
        <taxon>Alphaproteobacteria</taxon>
        <taxon>Sphingomonadales</taxon>
        <taxon>Erythrobacteraceae</taxon>
        <taxon>Pontixanthobacter</taxon>
    </lineage>
</organism>
<dbReference type="AlphaFoldDB" id="A0A848QJQ0"/>
<feature type="transmembrane region" description="Helical" evidence="1">
    <location>
        <begin position="42"/>
        <end position="61"/>
    </location>
</feature>
<evidence type="ECO:0000313" key="3">
    <source>
        <dbReference type="Proteomes" id="UP000561181"/>
    </source>
</evidence>
<proteinExistence type="predicted"/>
<feature type="transmembrane region" description="Helical" evidence="1">
    <location>
        <begin position="18"/>
        <end position="36"/>
    </location>
</feature>
<name>A0A848QJQ0_9SPHN</name>
<evidence type="ECO:0000313" key="2">
    <source>
        <dbReference type="EMBL" id="NMW32872.1"/>
    </source>
</evidence>
<reference evidence="2 3" key="1">
    <citation type="submission" date="2020-04" db="EMBL/GenBank/DDBJ databases">
        <authorList>
            <person name="Liu A."/>
        </authorList>
    </citation>
    <scope>NUCLEOTIDE SEQUENCE [LARGE SCALE GENOMIC DNA]</scope>
    <source>
        <strain evidence="2 3">RZ02</strain>
    </source>
</reference>